<evidence type="ECO:0000256" key="1">
    <source>
        <dbReference type="SAM" id="Coils"/>
    </source>
</evidence>
<dbReference type="CDD" id="cd18186">
    <property type="entry name" value="BTB_POZ_ZBTB_KLHL-like"/>
    <property type="match status" value="1"/>
</dbReference>
<feature type="coiled-coil region" evidence="1">
    <location>
        <begin position="202"/>
        <end position="229"/>
    </location>
</feature>
<protein>
    <submittedName>
        <fullName evidence="3">BTB/POZ fold protein</fullName>
    </submittedName>
</protein>
<dbReference type="SMART" id="SM00225">
    <property type="entry name" value="BTB"/>
    <property type="match status" value="1"/>
</dbReference>
<keyword evidence="4" id="KW-1185">Reference proteome</keyword>
<gene>
    <name evidence="3" type="ORF">AAP_05534</name>
</gene>
<evidence type="ECO:0000259" key="2">
    <source>
        <dbReference type="PROSITE" id="PS50097"/>
    </source>
</evidence>
<dbReference type="PANTHER" id="PTHR47843">
    <property type="entry name" value="BTB DOMAIN-CONTAINING PROTEIN-RELATED"/>
    <property type="match status" value="1"/>
</dbReference>
<dbReference type="Proteomes" id="UP000242877">
    <property type="component" value="Unassembled WGS sequence"/>
</dbReference>
<evidence type="ECO:0000313" key="3">
    <source>
        <dbReference type="EMBL" id="KZZ87623.1"/>
    </source>
</evidence>
<proteinExistence type="predicted"/>
<dbReference type="InterPro" id="IPR011333">
    <property type="entry name" value="SKP1/BTB/POZ_sf"/>
</dbReference>
<reference evidence="3 4" key="1">
    <citation type="journal article" date="2016" name="Genome Biol. Evol.">
        <title>Divergent and convergent evolution of fungal pathogenicity.</title>
        <authorList>
            <person name="Shang Y."/>
            <person name="Xiao G."/>
            <person name="Zheng P."/>
            <person name="Cen K."/>
            <person name="Zhan S."/>
            <person name="Wang C."/>
        </authorList>
    </citation>
    <scope>NUCLEOTIDE SEQUENCE [LARGE SCALE GENOMIC DNA]</scope>
    <source>
        <strain evidence="3 4">ARSEF 7405</strain>
    </source>
</reference>
<dbReference type="InterPro" id="IPR000210">
    <property type="entry name" value="BTB/POZ_dom"/>
</dbReference>
<dbReference type="PANTHER" id="PTHR47843:SF5">
    <property type="entry name" value="BTB_POZ DOMAIN PROTEIN"/>
    <property type="match status" value="1"/>
</dbReference>
<dbReference type="EMBL" id="AZGZ01000032">
    <property type="protein sequence ID" value="KZZ87623.1"/>
    <property type="molecule type" value="Genomic_DNA"/>
</dbReference>
<comment type="caution">
    <text evidence="3">The sequence shown here is derived from an EMBL/GenBank/DDBJ whole genome shotgun (WGS) entry which is preliminary data.</text>
</comment>
<dbReference type="PROSITE" id="PS50097">
    <property type="entry name" value="BTB"/>
    <property type="match status" value="1"/>
</dbReference>
<dbReference type="Pfam" id="PF00651">
    <property type="entry name" value="BTB"/>
    <property type="match status" value="1"/>
</dbReference>
<organism evidence="3 4">
    <name type="scientific">Ascosphaera apis ARSEF 7405</name>
    <dbReference type="NCBI Taxonomy" id="392613"/>
    <lineage>
        <taxon>Eukaryota</taxon>
        <taxon>Fungi</taxon>
        <taxon>Dikarya</taxon>
        <taxon>Ascomycota</taxon>
        <taxon>Pezizomycotina</taxon>
        <taxon>Eurotiomycetes</taxon>
        <taxon>Eurotiomycetidae</taxon>
        <taxon>Onygenales</taxon>
        <taxon>Ascosphaeraceae</taxon>
        <taxon>Ascosphaera</taxon>
    </lineage>
</organism>
<dbReference type="SUPFAM" id="SSF54695">
    <property type="entry name" value="POZ domain"/>
    <property type="match status" value="1"/>
</dbReference>
<dbReference type="VEuPathDB" id="FungiDB:AAP_05534"/>
<dbReference type="AlphaFoldDB" id="A0A162I229"/>
<evidence type="ECO:0000313" key="4">
    <source>
        <dbReference type="Proteomes" id="UP000242877"/>
    </source>
</evidence>
<accession>A0A162I229</accession>
<sequence>MSSLSNTGITWTPEFSDLVIKCQETQFPVHKIIVCGKSKVLAAVVNGKFKESKTGVIEITEFDVDTVKRMITSLYSGDYSVEIPEELVSSKNSEECSLRGKDRPWDKCVIHSRVATIADYYDISSTMAIANKKLNDYWIERWEINDFIGFLQDTVIANVAHALVDGLTSVALQHLEEVNDTAAFHQLNMPAEFKWRFYADLCTQLQDDLASANKRIDAYEQNIQKALEWQSKGCNNRHYNPHQDSQKILSSEVTSDGIRLIGYCASCTETIKTTIRFF</sequence>
<keyword evidence="1" id="KW-0175">Coiled coil</keyword>
<dbReference type="Gene3D" id="3.30.710.10">
    <property type="entry name" value="Potassium Channel Kv1.1, Chain A"/>
    <property type="match status" value="1"/>
</dbReference>
<name>A0A162I229_9EURO</name>
<dbReference type="OrthoDB" id="6359816at2759"/>
<feature type="domain" description="BTB" evidence="2">
    <location>
        <begin position="16"/>
        <end position="83"/>
    </location>
</feature>